<sequence>MKKIVLTCVLVFSACCVTLFAQKDKKEKETVKIECCCEDCTCRKCKCDTDCSECRGCRKNEECRSCVDCDHEVVAAIIIVITRNTEEADVAEDVKQSLPQIIKSEVVHFKPAQPHFLCAKRRCLRMRSFQPMES</sequence>
<comment type="caution">
    <text evidence="2">The sequence shown here is derived from an EMBL/GenBank/DDBJ whole genome shotgun (WGS) entry which is preliminary data.</text>
</comment>
<evidence type="ECO:0000256" key="1">
    <source>
        <dbReference type="SAM" id="SignalP"/>
    </source>
</evidence>
<keyword evidence="1" id="KW-0732">Signal</keyword>
<proteinExistence type="predicted"/>
<dbReference type="AlphaFoldDB" id="A0A414JS39"/>
<dbReference type="PROSITE" id="PS51257">
    <property type="entry name" value="PROKAR_LIPOPROTEIN"/>
    <property type="match status" value="1"/>
</dbReference>
<reference evidence="2 3" key="1">
    <citation type="submission" date="2018-08" db="EMBL/GenBank/DDBJ databases">
        <title>A genome reference for cultivated species of the human gut microbiota.</title>
        <authorList>
            <person name="Zou Y."/>
            <person name="Xue W."/>
            <person name="Luo G."/>
        </authorList>
    </citation>
    <scope>NUCLEOTIDE SEQUENCE [LARGE SCALE GENOMIC DNA]</scope>
    <source>
        <strain evidence="2 3">AM27-46</strain>
    </source>
</reference>
<name>A0A414JS39_BACUN</name>
<evidence type="ECO:0000313" key="2">
    <source>
        <dbReference type="EMBL" id="RHE61380.1"/>
    </source>
</evidence>
<evidence type="ECO:0000313" key="3">
    <source>
        <dbReference type="Proteomes" id="UP000284640"/>
    </source>
</evidence>
<dbReference type="EMBL" id="QSKL01000002">
    <property type="protein sequence ID" value="RHE61380.1"/>
    <property type="molecule type" value="Genomic_DNA"/>
</dbReference>
<gene>
    <name evidence="2" type="ORF">DW729_04000</name>
</gene>
<dbReference type="Proteomes" id="UP000284640">
    <property type="component" value="Unassembled WGS sequence"/>
</dbReference>
<feature type="signal peptide" evidence="1">
    <location>
        <begin position="1"/>
        <end position="21"/>
    </location>
</feature>
<organism evidence="2 3">
    <name type="scientific">Bacteroides uniformis</name>
    <dbReference type="NCBI Taxonomy" id="820"/>
    <lineage>
        <taxon>Bacteria</taxon>
        <taxon>Pseudomonadati</taxon>
        <taxon>Bacteroidota</taxon>
        <taxon>Bacteroidia</taxon>
        <taxon>Bacteroidales</taxon>
        <taxon>Bacteroidaceae</taxon>
        <taxon>Bacteroides</taxon>
    </lineage>
</organism>
<feature type="chain" id="PRO_5019069437" evidence="1">
    <location>
        <begin position="22"/>
        <end position="134"/>
    </location>
</feature>
<protein>
    <submittedName>
        <fullName evidence="2">Uncharacterized protein</fullName>
    </submittedName>
</protein>
<accession>A0A414JS39</accession>